<gene>
    <name evidence="1" type="ORF">DPMN_092511</name>
</gene>
<reference evidence="1" key="1">
    <citation type="journal article" date="2019" name="bioRxiv">
        <title>The Genome of the Zebra Mussel, Dreissena polymorpha: A Resource for Invasive Species Research.</title>
        <authorList>
            <person name="McCartney M.A."/>
            <person name="Auch B."/>
            <person name="Kono T."/>
            <person name="Mallez S."/>
            <person name="Zhang Y."/>
            <person name="Obille A."/>
            <person name="Becker A."/>
            <person name="Abrahante J.E."/>
            <person name="Garbe J."/>
            <person name="Badalamenti J.P."/>
            <person name="Herman A."/>
            <person name="Mangelson H."/>
            <person name="Liachko I."/>
            <person name="Sullivan S."/>
            <person name="Sone E.D."/>
            <person name="Koren S."/>
            <person name="Silverstein K.A.T."/>
            <person name="Beckman K.B."/>
            <person name="Gohl D.M."/>
        </authorList>
    </citation>
    <scope>NUCLEOTIDE SEQUENCE</scope>
    <source>
        <strain evidence="1">Duluth1</strain>
        <tissue evidence="1">Whole animal</tissue>
    </source>
</reference>
<comment type="caution">
    <text evidence="1">The sequence shown here is derived from an EMBL/GenBank/DDBJ whole genome shotgun (WGS) entry which is preliminary data.</text>
</comment>
<name>A0A9D4L254_DREPO</name>
<dbReference type="Proteomes" id="UP000828390">
    <property type="component" value="Unassembled WGS sequence"/>
</dbReference>
<protein>
    <submittedName>
        <fullName evidence="1">Uncharacterized protein</fullName>
    </submittedName>
</protein>
<reference evidence="1" key="2">
    <citation type="submission" date="2020-11" db="EMBL/GenBank/DDBJ databases">
        <authorList>
            <person name="McCartney M.A."/>
            <person name="Auch B."/>
            <person name="Kono T."/>
            <person name="Mallez S."/>
            <person name="Becker A."/>
            <person name="Gohl D.M."/>
            <person name="Silverstein K.A.T."/>
            <person name="Koren S."/>
            <person name="Bechman K.B."/>
            <person name="Herman A."/>
            <person name="Abrahante J.E."/>
            <person name="Garbe J."/>
        </authorList>
    </citation>
    <scope>NUCLEOTIDE SEQUENCE</scope>
    <source>
        <strain evidence="1">Duluth1</strain>
        <tissue evidence="1">Whole animal</tissue>
    </source>
</reference>
<keyword evidence="2" id="KW-1185">Reference proteome</keyword>
<evidence type="ECO:0000313" key="1">
    <source>
        <dbReference type="EMBL" id="KAH3850105.1"/>
    </source>
</evidence>
<sequence length="51" mass="5742">MHALFAKDVVAIPMDAPAQHLETLFEVDTLHTLSLSFQGLRRSLATKRNFC</sequence>
<dbReference type="AlphaFoldDB" id="A0A9D4L254"/>
<dbReference type="EMBL" id="JAIWYP010000003">
    <property type="protein sequence ID" value="KAH3850105.1"/>
    <property type="molecule type" value="Genomic_DNA"/>
</dbReference>
<evidence type="ECO:0000313" key="2">
    <source>
        <dbReference type="Proteomes" id="UP000828390"/>
    </source>
</evidence>
<proteinExistence type="predicted"/>
<organism evidence="1 2">
    <name type="scientific">Dreissena polymorpha</name>
    <name type="common">Zebra mussel</name>
    <name type="synonym">Mytilus polymorpha</name>
    <dbReference type="NCBI Taxonomy" id="45954"/>
    <lineage>
        <taxon>Eukaryota</taxon>
        <taxon>Metazoa</taxon>
        <taxon>Spiralia</taxon>
        <taxon>Lophotrochozoa</taxon>
        <taxon>Mollusca</taxon>
        <taxon>Bivalvia</taxon>
        <taxon>Autobranchia</taxon>
        <taxon>Heteroconchia</taxon>
        <taxon>Euheterodonta</taxon>
        <taxon>Imparidentia</taxon>
        <taxon>Neoheterodontei</taxon>
        <taxon>Myida</taxon>
        <taxon>Dreissenoidea</taxon>
        <taxon>Dreissenidae</taxon>
        <taxon>Dreissena</taxon>
    </lineage>
</organism>
<accession>A0A9D4L254</accession>